<dbReference type="InterPro" id="IPR000719">
    <property type="entry name" value="Prot_kinase_dom"/>
</dbReference>
<dbReference type="Proteomes" id="UP000799436">
    <property type="component" value="Unassembled WGS sequence"/>
</dbReference>
<evidence type="ECO:0000313" key="2">
    <source>
        <dbReference type="EMBL" id="KAF2764820.1"/>
    </source>
</evidence>
<sequence length="263" mass="29419">MACIILLADGTRINSGDLVGSGSDGFVIRSGLHVLKAPRLFGYLNADGMVREDDDNWLNLGTLDVEKQVYQRLQKAPRIAECIESSPNGILLKYYPNRSLSDYIKQHTAPSDSLRWKWIMQATEALVYCHERKVIVFDIALRNYVLEEDLSLRMIDFANSALLPEGPDTDISKADVEGCTTALDIFHLSNVIYSILTWQDFRVDCACEDEWPTLDAMPDTRGLAHGHVIYKCRSKKFASSHDLQQELHSCPTPSTLPDTGAVA</sequence>
<dbReference type="OrthoDB" id="1668230at2759"/>
<gene>
    <name evidence="2" type="ORF">EJ03DRAFT_281362</name>
</gene>
<dbReference type="PROSITE" id="PS50011">
    <property type="entry name" value="PROTEIN_KINASE_DOM"/>
    <property type="match status" value="1"/>
</dbReference>
<keyword evidence="3" id="KW-1185">Reference proteome</keyword>
<organism evidence="2 3">
    <name type="scientific">Teratosphaeria nubilosa</name>
    <dbReference type="NCBI Taxonomy" id="161662"/>
    <lineage>
        <taxon>Eukaryota</taxon>
        <taxon>Fungi</taxon>
        <taxon>Dikarya</taxon>
        <taxon>Ascomycota</taxon>
        <taxon>Pezizomycotina</taxon>
        <taxon>Dothideomycetes</taxon>
        <taxon>Dothideomycetidae</taxon>
        <taxon>Mycosphaerellales</taxon>
        <taxon>Teratosphaeriaceae</taxon>
        <taxon>Teratosphaeria</taxon>
    </lineage>
</organism>
<evidence type="ECO:0000313" key="3">
    <source>
        <dbReference type="Proteomes" id="UP000799436"/>
    </source>
</evidence>
<dbReference type="Pfam" id="PF00069">
    <property type="entry name" value="Pkinase"/>
    <property type="match status" value="1"/>
</dbReference>
<dbReference type="GO" id="GO:0005524">
    <property type="term" value="F:ATP binding"/>
    <property type="evidence" value="ECO:0007669"/>
    <property type="project" value="InterPro"/>
</dbReference>
<dbReference type="InterPro" id="IPR011009">
    <property type="entry name" value="Kinase-like_dom_sf"/>
</dbReference>
<dbReference type="Gene3D" id="1.10.510.10">
    <property type="entry name" value="Transferase(Phosphotransferase) domain 1"/>
    <property type="match status" value="1"/>
</dbReference>
<name>A0A6G1KWM7_9PEZI</name>
<proteinExistence type="predicted"/>
<dbReference type="AlphaFoldDB" id="A0A6G1KWM7"/>
<feature type="domain" description="Protein kinase" evidence="1">
    <location>
        <begin position="13"/>
        <end position="263"/>
    </location>
</feature>
<dbReference type="EMBL" id="ML995909">
    <property type="protein sequence ID" value="KAF2764820.1"/>
    <property type="molecule type" value="Genomic_DNA"/>
</dbReference>
<dbReference type="GO" id="GO:0004672">
    <property type="term" value="F:protein kinase activity"/>
    <property type="evidence" value="ECO:0007669"/>
    <property type="project" value="InterPro"/>
</dbReference>
<accession>A0A6G1KWM7</accession>
<evidence type="ECO:0000259" key="1">
    <source>
        <dbReference type="PROSITE" id="PS50011"/>
    </source>
</evidence>
<dbReference type="SUPFAM" id="SSF56112">
    <property type="entry name" value="Protein kinase-like (PK-like)"/>
    <property type="match status" value="1"/>
</dbReference>
<reference evidence="2" key="1">
    <citation type="journal article" date="2020" name="Stud. Mycol.">
        <title>101 Dothideomycetes genomes: a test case for predicting lifestyles and emergence of pathogens.</title>
        <authorList>
            <person name="Haridas S."/>
            <person name="Albert R."/>
            <person name="Binder M."/>
            <person name="Bloem J."/>
            <person name="Labutti K."/>
            <person name="Salamov A."/>
            <person name="Andreopoulos B."/>
            <person name="Baker S."/>
            <person name="Barry K."/>
            <person name="Bills G."/>
            <person name="Bluhm B."/>
            <person name="Cannon C."/>
            <person name="Castanera R."/>
            <person name="Culley D."/>
            <person name="Daum C."/>
            <person name="Ezra D."/>
            <person name="Gonzalez J."/>
            <person name="Henrissat B."/>
            <person name="Kuo A."/>
            <person name="Liang C."/>
            <person name="Lipzen A."/>
            <person name="Lutzoni F."/>
            <person name="Magnuson J."/>
            <person name="Mondo S."/>
            <person name="Nolan M."/>
            <person name="Ohm R."/>
            <person name="Pangilinan J."/>
            <person name="Park H.-J."/>
            <person name="Ramirez L."/>
            <person name="Alfaro M."/>
            <person name="Sun H."/>
            <person name="Tritt A."/>
            <person name="Yoshinaga Y."/>
            <person name="Zwiers L.-H."/>
            <person name="Turgeon B."/>
            <person name="Goodwin S."/>
            <person name="Spatafora J."/>
            <person name="Crous P."/>
            <person name="Grigoriev I."/>
        </authorList>
    </citation>
    <scope>NUCLEOTIDE SEQUENCE</scope>
    <source>
        <strain evidence="2">CBS 116005</strain>
    </source>
</reference>
<protein>
    <recommendedName>
        <fullName evidence="1">Protein kinase domain-containing protein</fullName>
    </recommendedName>
</protein>